<keyword evidence="7" id="KW-0007">Acetylation</keyword>
<evidence type="ECO:0000256" key="6">
    <source>
        <dbReference type="ARBA" id="ARBA00022843"/>
    </source>
</evidence>
<reference evidence="11" key="1">
    <citation type="submission" date="2023-08" db="EMBL/GenBank/DDBJ databases">
        <authorList>
            <person name="Alioto T."/>
            <person name="Alioto T."/>
            <person name="Gomez Garrido J."/>
        </authorList>
    </citation>
    <scope>NUCLEOTIDE SEQUENCE</scope>
</reference>
<feature type="compositionally biased region" description="Basic and acidic residues" evidence="10">
    <location>
        <begin position="74"/>
        <end position="85"/>
    </location>
</feature>
<dbReference type="GO" id="GO:0043161">
    <property type="term" value="P:proteasome-mediated ubiquitin-dependent protein catabolic process"/>
    <property type="evidence" value="ECO:0007669"/>
    <property type="project" value="TreeGrafter"/>
</dbReference>
<dbReference type="InterPro" id="IPR029169">
    <property type="entry name" value="PCNP"/>
</dbReference>
<proteinExistence type="predicted"/>
<dbReference type="Pfam" id="PF15473">
    <property type="entry name" value="PCNP"/>
    <property type="match status" value="1"/>
</dbReference>
<comment type="function">
    <text evidence="1">May be involved in cell cycle regulation.</text>
</comment>
<keyword evidence="5" id="KW-0597">Phosphoprotein</keyword>
<evidence type="ECO:0000256" key="10">
    <source>
        <dbReference type="SAM" id="MobiDB-lite"/>
    </source>
</evidence>
<evidence type="ECO:0000256" key="9">
    <source>
        <dbReference type="ARBA" id="ARBA00023306"/>
    </source>
</evidence>
<accession>A0AA36BQS6</accession>
<evidence type="ECO:0000256" key="3">
    <source>
        <dbReference type="ARBA" id="ARBA00011097"/>
    </source>
</evidence>
<dbReference type="EMBL" id="OX597834">
    <property type="protein sequence ID" value="CAI9738419.1"/>
    <property type="molecule type" value="Genomic_DNA"/>
</dbReference>
<protein>
    <recommendedName>
        <fullName evidence="4">PEST proteolytic signal-containing nuclear protein</fullName>
    </recommendedName>
</protein>
<keyword evidence="9" id="KW-0131">Cell cycle</keyword>
<gene>
    <name evidence="11" type="ORF">OCTVUL_1B018750</name>
</gene>
<evidence type="ECO:0000256" key="1">
    <source>
        <dbReference type="ARBA" id="ARBA00002646"/>
    </source>
</evidence>
<keyword evidence="8" id="KW-0539">Nucleus</keyword>
<evidence type="ECO:0000256" key="5">
    <source>
        <dbReference type="ARBA" id="ARBA00022553"/>
    </source>
</evidence>
<dbReference type="PANTHER" id="PTHR16523">
    <property type="entry name" value="PEST PROTEOLYTIC SIGNAL-CONTAINING NUCLEAR PROTEIN"/>
    <property type="match status" value="1"/>
</dbReference>
<name>A0AA36BQS6_OCTVU</name>
<dbReference type="AlphaFoldDB" id="A0AA36BQS6"/>
<evidence type="ECO:0000256" key="8">
    <source>
        <dbReference type="ARBA" id="ARBA00023242"/>
    </source>
</evidence>
<feature type="region of interest" description="Disordered" evidence="10">
    <location>
        <begin position="165"/>
        <end position="186"/>
    </location>
</feature>
<evidence type="ECO:0000313" key="12">
    <source>
        <dbReference type="Proteomes" id="UP001162480"/>
    </source>
</evidence>
<comment type="subunit">
    <text evidence="3">Interacts with UHRF2/NIRF.</text>
</comment>
<evidence type="ECO:0000256" key="2">
    <source>
        <dbReference type="ARBA" id="ARBA00004123"/>
    </source>
</evidence>
<dbReference type="Proteomes" id="UP001162480">
    <property type="component" value="Chromosome 21"/>
</dbReference>
<organism evidence="11 12">
    <name type="scientific">Octopus vulgaris</name>
    <name type="common">Common octopus</name>
    <dbReference type="NCBI Taxonomy" id="6645"/>
    <lineage>
        <taxon>Eukaryota</taxon>
        <taxon>Metazoa</taxon>
        <taxon>Spiralia</taxon>
        <taxon>Lophotrochozoa</taxon>
        <taxon>Mollusca</taxon>
        <taxon>Cephalopoda</taxon>
        <taxon>Coleoidea</taxon>
        <taxon>Octopodiformes</taxon>
        <taxon>Octopoda</taxon>
        <taxon>Incirrata</taxon>
        <taxon>Octopodidae</taxon>
        <taxon>Octopus</taxon>
    </lineage>
</organism>
<dbReference type="PANTHER" id="PTHR16523:SF6">
    <property type="entry name" value="PEST PROTEOLYTIC SIGNAL-CONTAINING NUCLEAR PROTEIN"/>
    <property type="match status" value="1"/>
</dbReference>
<dbReference type="GO" id="GO:0016567">
    <property type="term" value="P:protein ubiquitination"/>
    <property type="evidence" value="ECO:0007669"/>
    <property type="project" value="InterPro"/>
</dbReference>
<evidence type="ECO:0000256" key="4">
    <source>
        <dbReference type="ARBA" id="ARBA00022059"/>
    </source>
</evidence>
<evidence type="ECO:0000256" key="7">
    <source>
        <dbReference type="ARBA" id="ARBA00022990"/>
    </source>
</evidence>
<keyword evidence="6" id="KW-0832">Ubl conjugation</keyword>
<evidence type="ECO:0000313" key="11">
    <source>
        <dbReference type="EMBL" id="CAI9738419.1"/>
    </source>
</evidence>
<sequence>MKASEMEKEERQKIQSIMSDNEAVDAGGTAITCKEGEGGEDTVSLSGAAMPDECRTADKRKADPATEDDDEDDTNNHEGKPELKKKFIMCPSLRNEEAKYMIKSEDELKQSQKSAPIKMSLNTQKKSEIKAPVIRKSAAVAKAFNPDEESDEEEMPPEAKMRMRNIGRDTPTAAGPNSYGKGRLGFCDRQKIFEREIKKKTDSPSN</sequence>
<feature type="compositionally biased region" description="Basic and acidic residues" evidence="10">
    <location>
        <begin position="52"/>
        <end position="64"/>
    </location>
</feature>
<feature type="region of interest" description="Disordered" evidence="10">
    <location>
        <begin position="1"/>
        <end position="86"/>
    </location>
</feature>
<dbReference type="GO" id="GO:0005634">
    <property type="term" value="C:nucleus"/>
    <property type="evidence" value="ECO:0007669"/>
    <property type="project" value="UniProtKB-SubCell"/>
</dbReference>
<keyword evidence="12" id="KW-1185">Reference proteome</keyword>
<feature type="compositionally biased region" description="Basic and acidic residues" evidence="10">
    <location>
        <begin position="1"/>
        <end position="13"/>
    </location>
</feature>
<comment type="subcellular location">
    <subcellularLocation>
        <location evidence="2">Nucleus</location>
    </subcellularLocation>
</comment>